<dbReference type="GO" id="GO:0016020">
    <property type="term" value="C:membrane"/>
    <property type="evidence" value="ECO:0007669"/>
    <property type="project" value="UniProtKB-SubCell"/>
</dbReference>
<organism evidence="6">
    <name type="scientific">freshwater metagenome</name>
    <dbReference type="NCBI Taxonomy" id="449393"/>
    <lineage>
        <taxon>unclassified sequences</taxon>
        <taxon>metagenomes</taxon>
        <taxon>ecological metagenomes</taxon>
    </lineage>
</organism>
<dbReference type="PANTHER" id="PTHR30168">
    <property type="entry name" value="PUTATIVE MEMBRANE PROTEIN YPFJ"/>
    <property type="match status" value="1"/>
</dbReference>
<keyword evidence="4" id="KW-0472">Membrane</keyword>
<keyword evidence="3" id="KW-1133">Transmembrane helix</keyword>
<dbReference type="SUPFAM" id="SSF55486">
    <property type="entry name" value="Metalloproteases ('zincins'), catalytic domain"/>
    <property type="match status" value="1"/>
</dbReference>
<evidence type="ECO:0000256" key="4">
    <source>
        <dbReference type="ARBA" id="ARBA00023136"/>
    </source>
</evidence>
<dbReference type="AlphaFoldDB" id="A0A6J6F1I9"/>
<feature type="region of interest" description="Disordered" evidence="5">
    <location>
        <begin position="1"/>
        <end position="22"/>
    </location>
</feature>
<name>A0A6J6F1I9_9ZZZZ</name>
<sequence>MSARVQIARSRRPRRSRRRHGTTVAALLAAALVAASCGSTDQGVTASRSDEQQLAPDPSDTPDGPGPDDTLNPLDPTDDPVETIPPLPGGGVIDFGAEKTPREYDAFLDAAFTDIQAFWEENFEAVYGTPFEPVAGIYAHYPERSDLPVDCGSEIAYEQVEMNAFYTLCGDIIVYDDAQLLPQLVETLGAAAVGVVAAHEYGHAVQNRSGFFALERPTVEGEQQADCFAGAWAAHVALGESELLTFDDNDVKAGIVAMIEVRDPPGIDVVADPNGHGTAFDRVGAFQEGFINGVQRCADFVDDPNPRIDLVFTTQQEAETGGDLPLDQILEELPLALETFWAPTLANADIAFTPPPLEGFDPAGAAPDCDGLPVEQLVTDATYCSSTNTIVFDGPFVSELWNLFGDLSFSYPIAVAYSDAVQVALGSGLAGEPRELLNDCLVGAWIIDIVPSGEFDVEGNPLANNPNQRITLSAGDLDEVVLTAVALGDEATSANVRGTAFEKIDAFRTGVQRGLPGCQELIDQP</sequence>
<dbReference type="EMBL" id="CAEZSR010000157">
    <property type="protein sequence ID" value="CAB4581439.1"/>
    <property type="molecule type" value="Genomic_DNA"/>
</dbReference>
<proteinExistence type="predicted"/>
<feature type="compositionally biased region" description="Low complexity" evidence="5">
    <location>
        <begin position="56"/>
        <end position="75"/>
    </location>
</feature>
<feature type="region of interest" description="Disordered" evidence="5">
    <location>
        <begin position="39"/>
        <end position="95"/>
    </location>
</feature>
<keyword evidence="2" id="KW-0812">Transmembrane</keyword>
<protein>
    <submittedName>
        <fullName evidence="6">Unannotated protein</fullName>
    </submittedName>
</protein>
<dbReference type="Pfam" id="PF04228">
    <property type="entry name" value="Zn_peptidase"/>
    <property type="match status" value="1"/>
</dbReference>
<evidence type="ECO:0000256" key="1">
    <source>
        <dbReference type="ARBA" id="ARBA00004167"/>
    </source>
</evidence>
<evidence type="ECO:0000256" key="3">
    <source>
        <dbReference type="ARBA" id="ARBA00022989"/>
    </source>
</evidence>
<reference evidence="6" key="1">
    <citation type="submission" date="2020-05" db="EMBL/GenBank/DDBJ databases">
        <authorList>
            <person name="Chiriac C."/>
            <person name="Salcher M."/>
            <person name="Ghai R."/>
            <person name="Kavagutti S V."/>
        </authorList>
    </citation>
    <scope>NUCLEOTIDE SEQUENCE</scope>
</reference>
<accession>A0A6J6F1I9</accession>
<comment type="subcellular location">
    <subcellularLocation>
        <location evidence="1">Membrane</location>
        <topology evidence="1">Single-pass membrane protein</topology>
    </subcellularLocation>
</comment>
<dbReference type="InterPro" id="IPR007343">
    <property type="entry name" value="Uncharacterised_pept_Zn_put"/>
</dbReference>
<gene>
    <name evidence="6" type="ORF">UFOPK1493_03119</name>
</gene>
<dbReference type="PANTHER" id="PTHR30168:SF0">
    <property type="entry name" value="INNER MEMBRANE PROTEIN"/>
    <property type="match status" value="1"/>
</dbReference>
<evidence type="ECO:0000313" key="6">
    <source>
        <dbReference type="EMBL" id="CAB4581439.1"/>
    </source>
</evidence>
<evidence type="ECO:0000256" key="2">
    <source>
        <dbReference type="ARBA" id="ARBA00022692"/>
    </source>
</evidence>
<evidence type="ECO:0000256" key="5">
    <source>
        <dbReference type="SAM" id="MobiDB-lite"/>
    </source>
</evidence>
<feature type="compositionally biased region" description="Basic residues" evidence="5">
    <location>
        <begin position="9"/>
        <end position="21"/>
    </location>
</feature>